<dbReference type="EMBL" id="CP126662">
    <property type="protein sequence ID" value="WKA04941.1"/>
    <property type="molecule type" value="Genomic_DNA"/>
</dbReference>
<dbReference type="PANTHER" id="PTHR19376:SF68">
    <property type="entry name" value="DNA-DIRECTED RNA POLYMERASE SUBUNIT BETA"/>
    <property type="match status" value="1"/>
</dbReference>
<evidence type="ECO:0000256" key="2">
    <source>
        <dbReference type="ARBA" id="ARBA00022478"/>
    </source>
</evidence>
<evidence type="ECO:0000256" key="4">
    <source>
        <dbReference type="ARBA" id="ARBA00022695"/>
    </source>
</evidence>
<keyword evidence="4" id="KW-0548">Nucleotidyltransferase</keyword>
<organism evidence="9 10">
    <name type="scientific">Vitis vinifera</name>
    <name type="common">Grape</name>
    <dbReference type="NCBI Taxonomy" id="29760"/>
    <lineage>
        <taxon>Eukaryota</taxon>
        <taxon>Viridiplantae</taxon>
        <taxon>Streptophyta</taxon>
        <taxon>Embryophyta</taxon>
        <taxon>Tracheophyta</taxon>
        <taxon>Spermatophyta</taxon>
        <taxon>Magnoliopsida</taxon>
        <taxon>eudicotyledons</taxon>
        <taxon>Gunneridae</taxon>
        <taxon>Pentapetalae</taxon>
        <taxon>rosids</taxon>
        <taxon>Vitales</taxon>
        <taxon>Vitaceae</taxon>
        <taxon>Viteae</taxon>
        <taxon>Vitis</taxon>
    </lineage>
</organism>
<dbReference type="Pfam" id="PF04998">
    <property type="entry name" value="RNA_pol_Rpb1_5"/>
    <property type="match status" value="1"/>
</dbReference>
<evidence type="ECO:0000256" key="7">
    <source>
        <dbReference type="ARBA" id="ARBA00023163"/>
    </source>
</evidence>
<dbReference type="PANTHER" id="PTHR19376">
    <property type="entry name" value="DNA-DIRECTED RNA POLYMERASE"/>
    <property type="match status" value="1"/>
</dbReference>
<dbReference type="InterPro" id="IPR007081">
    <property type="entry name" value="RNA_pol_Rpb1_5"/>
</dbReference>
<evidence type="ECO:0000313" key="9">
    <source>
        <dbReference type="EMBL" id="WKA04941.1"/>
    </source>
</evidence>
<keyword evidence="5" id="KW-0479">Metal-binding</keyword>
<evidence type="ECO:0000256" key="3">
    <source>
        <dbReference type="ARBA" id="ARBA00022679"/>
    </source>
</evidence>
<evidence type="ECO:0000256" key="6">
    <source>
        <dbReference type="ARBA" id="ARBA00022833"/>
    </source>
</evidence>
<dbReference type="InterPro" id="IPR045867">
    <property type="entry name" value="DNA-dir_RpoC_beta_prime"/>
</dbReference>
<keyword evidence="6" id="KW-0862">Zinc</keyword>
<dbReference type="EC" id="2.7.7.6" evidence="1"/>
<name>A0ABY9DCN4_VITVI</name>
<evidence type="ECO:0000256" key="5">
    <source>
        <dbReference type="ARBA" id="ARBA00022723"/>
    </source>
</evidence>
<keyword evidence="10" id="KW-1185">Reference proteome</keyword>
<keyword evidence="2" id="KW-0240">DNA-directed RNA polymerase</keyword>
<keyword evidence="3" id="KW-0808">Transferase</keyword>
<dbReference type="SUPFAM" id="SSF64484">
    <property type="entry name" value="beta and beta-prime subunits of DNA dependent RNA-polymerase"/>
    <property type="match status" value="1"/>
</dbReference>
<sequence>MLREGLSLIEYIISCYGARKGVVDIAVRTYVGYLTHRLVEVVQHIVVLRTDCGTIRGIFVSPRNGMIPKRIFIQTLIGRVLADDIYMGPRCIAIRNQDIGIGLVNRFITFQAHTISIRTPFTCKSTSWICRLCYGRSPTHGNLVELGEAVGIIAGQSIGEPGTQLTLRTFHTSGVFIGGIGQVDLGSNVQNQGNLESVLSNHEKDIEEDYVGSDSDMQKRTKKKQFKNHTEAKLDLFLKRYLIFQLRWDDSLNKKMINNIKVYCLLLRLINPREICISVIKL</sequence>
<dbReference type="Proteomes" id="UP001227230">
    <property type="component" value="Chromosome 15"/>
</dbReference>
<gene>
    <name evidence="9" type="ORF">VitviT2T_022934</name>
</gene>
<reference evidence="9 10" key="1">
    <citation type="journal article" date="2023" name="Hortic Res">
        <title>The complete reference genome for grapevine (Vitis vinifera L.) genetics and breeding.</title>
        <authorList>
            <person name="Shi X."/>
            <person name="Cao S."/>
            <person name="Wang X."/>
            <person name="Huang S."/>
            <person name="Wang Y."/>
            <person name="Liu Z."/>
            <person name="Liu W."/>
            <person name="Leng X."/>
            <person name="Peng Y."/>
            <person name="Wang N."/>
            <person name="Wang Y."/>
            <person name="Ma Z."/>
            <person name="Xu X."/>
            <person name="Zhang F."/>
            <person name="Xue H."/>
            <person name="Zhong H."/>
            <person name="Wang Y."/>
            <person name="Zhang K."/>
            <person name="Velt A."/>
            <person name="Avia K."/>
            <person name="Holtgrawe D."/>
            <person name="Grimplet J."/>
            <person name="Matus J.T."/>
            <person name="Ware D."/>
            <person name="Wu X."/>
            <person name="Wang H."/>
            <person name="Liu C."/>
            <person name="Fang Y."/>
            <person name="Rustenholz C."/>
            <person name="Cheng Z."/>
            <person name="Xiao H."/>
            <person name="Zhou Y."/>
        </authorList>
    </citation>
    <scope>NUCLEOTIDE SEQUENCE [LARGE SCALE GENOMIC DNA]</scope>
    <source>
        <strain evidence="10">cv. Pinot noir / PN40024</strain>
        <tissue evidence="9">Leaf</tissue>
    </source>
</reference>
<accession>A0ABY9DCN4</accession>
<keyword evidence="7" id="KW-0804">Transcription</keyword>
<evidence type="ECO:0000313" key="10">
    <source>
        <dbReference type="Proteomes" id="UP001227230"/>
    </source>
</evidence>
<evidence type="ECO:0000259" key="8">
    <source>
        <dbReference type="Pfam" id="PF04998"/>
    </source>
</evidence>
<feature type="domain" description="RNA polymerase Rpb1" evidence="8">
    <location>
        <begin position="5"/>
        <end position="231"/>
    </location>
</feature>
<protein>
    <recommendedName>
        <fullName evidence="1">DNA-directed RNA polymerase</fullName>
        <ecNumber evidence="1">2.7.7.6</ecNumber>
    </recommendedName>
</protein>
<proteinExistence type="predicted"/>
<dbReference type="Gene3D" id="6.10.250.2940">
    <property type="match status" value="1"/>
</dbReference>
<evidence type="ECO:0000256" key="1">
    <source>
        <dbReference type="ARBA" id="ARBA00012418"/>
    </source>
</evidence>